<evidence type="ECO:0000256" key="5">
    <source>
        <dbReference type="SAM" id="MobiDB-lite"/>
    </source>
</evidence>
<keyword evidence="2" id="KW-0238">DNA-binding</keyword>
<protein>
    <submittedName>
        <fullName evidence="8">TF IIIC RNA polymerase</fullName>
    </submittedName>
</protein>
<reference evidence="8" key="1">
    <citation type="submission" date="2014-08" db="EMBL/GenBank/DDBJ databases">
        <authorList>
            <person name="Edwards T."/>
        </authorList>
    </citation>
    <scope>NUCLEOTIDE SEQUENCE</scope>
</reference>
<dbReference type="Pfam" id="PF17682">
    <property type="entry name" value="Tau95_N"/>
    <property type="match status" value="1"/>
</dbReference>
<dbReference type="Pfam" id="PF09734">
    <property type="entry name" value="Tau95"/>
    <property type="match status" value="1"/>
</dbReference>
<proteinExistence type="predicted"/>
<reference evidence="8" key="2">
    <citation type="submission" date="2016-01" db="EMBL/GenBank/DDBJ databases">
        <title>Development of a RT-qPCR platform for the biosurfactant producer Starmerella bombicola.</title>
        <authorList>
            <person name="Roelants S.K.L.W."/>
            <person name="Ciesielska K."/>
            <person name="De Maeseneire S.L."/>
            <person name="Verweire S."/>
            <person name="Lequeux G."/>
            <person name="Beauprez J."/>
            <person name="Van Bogaert I.N.A."/>
            <person name="Pattyn F."/>
            <person name="Devreese B."/>
            <person name="Soetaert W."/>
        </authorList>
    </citation>
    <scope>NUCLEOTIDE SEQUENCE</scope>
</reference>
<dbReference type="AlphaFoldDB" id="A0A0U1YMA4"/>
<dbReference type="InterPro" id="IPR019136">
    <property type="entry name" value="TF_IIIC_su-5_HTH"/>
</dbReference>
<dbReference type="GO" id="GO:0005634">
    <property type="term" value="C:nucleus"/>
    <property type="evidence" value="ECO:0007669"/>
    <property type="project" value="UniProtKB-SubCell"/>
</dbReference>
<feature type="domain" description="Transcription factor IIIC subunit Tfc1/Sfc1 triple barrel" evidence="7">
    <location>
        <begin position="11"/>
        <end position="128"/>
    </location>
</feature>
<dbReference type="InterPro" id="IPR041499">
    <property type="entry name" value="Tfc1/Sfc1_N"/>
</dbReference>
<dbReference type="PANTHER" id="PTHR13230:SF5">
    <property type="entry name" value="GENERAL TRANSCRIPTION FACTOR 3C POLYPEPTIDE 5"/>
    <property type="match status" value="1"/>
</dbReference>
<evidence type="ECO:0000256" key="4">
    <source>
        <dbReference type="ARBA" id="ARBA00023242"/>
    </source>
</evidence>
<dbReference type="Gene3D" id="3.30.200.160">
    <property type="entry name" value="TFIIIC, subcomplex tauA, subunit Sfc1, barrel domain"/>
    <property type="match status" value="1"/>
</dbReference>
<comment type="subcellular location">
    <subcellularLocation>
        <location evidence="1">Nucleus</location>
    </subcellularLocation>
</comment>
<gene>
    <name evidence="8" type="primary">SFC1</name>
</gene>
<evidence type="ECO:0000259" key="7">
    <source>
        <dbReference type="Pfam" id="PF17682"/>
    </source>
</evidence>
<feature type="region of interest" description="Disordered" evidence="5">
    <location>
        <begin position="317"/>
        <end position="336"/>
    </location>
</feature>
<sequence>MEASGVLQDVVCLELPLKVVNLDKAIEAVGGPSEISRVGAQASLAKDPEGLLLKLRNCRFHHAISSSALPSRNLVVNISLPKSCYGEDMSNVVDALQRGAQQGQRAQVTPKLSVKQLHRFREVADFQYYTADSAFLRQMERSVFTGDLAEIQKLSLQSKPALEDIIPPPRFTLSTQPFYYGYKQSPYVKFVDDESGQQRLIHTSSTAKVISNVLNWGDPVPSEPPEGLESNPRDSIKQCIKELKSLFEQRPSYTRRSLQHKLGSYVSRYLKYALPYVSYYYRSGPWRGAYIRYGRDPSSDCSMAKYQVEHFRIAVDETSKPSSNSSEEKLEESGNTATGEYVFDGTNFPDVPLLQLADIADGYLEQYINTDDLRPEADINDGWYTPITIAIIRKVLRAELVALKEGGPAISTSQKLKTIENLSREGARGF</sequence>
<dbReference type="GO" id="GO:0001002">
    <property type="term" value="F:RNA polymerase III type 1 promoter sequence-specific DNA binding"/>
    <property type="evidence" value="ECO:0007669"/>
    <property type="project" value="TreeGrafter"/>
</dbReference>
<name>A0A0U1YMA4_STABO</name>
<dbReference type="InterPro" id="IPR040454">
    <property type="entry name" value="TF_IIIC_Tfc1/Sfc1"/>
</dbReference>
<organism evidence="8">
    <name type="scientific">Starmerella bombicola</name>
    <name type="common">Yeast</name>
    <name type="synonym">Candida bombicola</name>
    <dbReference type="NCBI Taxonomy" id="75736"/>
    <lineage>
        <taxon>Eukaryota</taxon>
        <taxon>Fungi</taxon>
        <taxon>Dikarya</taxon>
        <taxon>Ascomycota</taxon>
        <taxon>Saccharomycotina</taxon>
        <taxon>Dipodascomycetes</taxon>
        <taxon>Dipodascales</taxon>
        <taxon>Trichomonascaceae</taxon>
        <taxon>Starmerella</taxon>
    </lineage>
</organism>
<evidence type="ECO:0000256" key="1">
    <source>
        <dbReference type="ARBA" id="ARBA00004123"/>
    </source>
</evidence>
<dbReference type="EMBL" id="KM355969">
    <property type="protein sequence ID" value="AJE25529.1"/>
    <property type="molecule type" value="Genomic_DNA"/>
</dbReference>
<dbReference type="PANTHER" id="PTHR13230">
    <property type="entry name" value="GENERAL TRANSCRIPTION FACTOR IIIC, POLYPEPTIDE 5"/>
    <property type="match status" value="1"/>
</dbReference>
<evidence type="ECO:0000256" key="2">
    <source>
        <dbReference type="ARBA" id="ARBA00023125"/>
    </source>
</evidence>
<dbReference type="GO" id="GO:0001003">
    <property type="term" value="F:RNA polymerase III type 2 promoter sequence-specific DNA binding"/>
    <property type="evidence" value="ECO:0007669"/>
    <property type="project" value="TreeGrafter"/>
</dbReference>
<dbReference type="InterPro" id="IPR042536">
    <property type="entry name" value="TFIIIC_tauA_Sfc1"/>
</dbReference>
<dbReference type="GO" id="GO:0000127">
    <property type="term" value="C:transcription factor TFIIIC complex"/>
    <property type="evidence" value="ECO:0007669"/>
    <property type="project" value="InterPro"/>
</dbReference>
<evidence type="ECO:0000259" key="6">
    <source>
        <dbReference type="Pfam" id="PF09734"/>
    </source>
</evidence>
<keyword evidence="4" id="KW-0539">Nucleus</keyword>
<keyword evidence="3" id="KW-0804">Transcription</keyword>
<accession>A0A0U1YMA4</accession>
<dbReference type="GO" id="GO:0006384">
    <property type="term" value="P:transcription initiation at RNA polymerase III promoter"/>
    <property type="evidence" value="ECO:0007669"/>
    <property type="project" value="InterPro"/>
</dbReference>
<feature type="domain" description="Transcription factor IIIC subunit 5 HTH" evidence="6">
    <location>
        <begin position="165"/>
        <end position="312"/>
    </location>
</feature>
<evidence type="ECO:0000256" key="3">
    <source>
        <dbReference type="ARBA" id="ARBA00023163"/>
    </source>
</evidence>
<evidence type="ECO:0000313" key="8">
    <source>
        <dbReference type="EMBL" id="AJE25529.1"/>
    </source>
</evidence>